<dbReference type="KEGG" id="csaz:Cs308_0111"/>
<accession>A0A1A9HVZ2</accession>
<dbReference type="AlphaFoldDB" id="A0A1A9HVZ2"/>
<reference evidence="1 2" key="1">
    <citation type="submission" date="2016-03" db="EMBL/GenBank/DDBJ databases">
        <title>Culture-independent genomics supports pathogen discovery for uncultivable bacteria within the genus Chlamydia.</title>
        <authorList>
            <person name="Taylor-Brown A."/>
            <person name="Bachmann N.L."/>
            <person name="Borel N."/>
            <person name="Polkinghorne A."/>
        </authorList>
    </citation>
    <scope>NUCLEOTIDE SEQUENCE [LARGE SCALE GENOMIC DNA]</scope>
    <source>
        <strain evidence="1 2">2742-308</strain>
    </source>
</reference>
<dbReference type="RefSeq" id="WP_066481333.1">
    <property type="nucleotide sequence ID" value="NZ_CP014639.1"/>
</dbReference>
<evidence type="ECO:0000313" key="1">
    <source>
        <dbReference type="EMBL" id="ANH78282.1"/>
    </source>
</evidence>
<proteinExistence type="predicted"/>
<keyword evidence="2" id="KW-1185">Reference proteome</keyword>
<dbReference type="PATRIC" id="fig|1806891.3.peg.107"/>
<evidence type="ECO:0000313" key="2">
    <source>
        <dbReference type="Proteomes" id="UP000078162"/>
    </source>
</evidence>
<dbReference type="OrthoDB" id="18376at2"/>
<dbReference type="Proteomes" id="UP000078162">
    <property type="component" value="Chromosome"/>
</dbReference>
<sequence length="692" mass="79005">MYNSLHTHHDVISPDGYLYTPLKRLSSHLYEGEIHIQAIPEYFLGFQLPQECLHLNLKSSLAQLGVEAILNQCELNKTKKEAHLGIHFNSQDPIATEMLSLLKPNNFICKLFAIDKRRLVRSPCYLERMLKHTDREGKPLLRFGEKLEQQITFDIIDDRLIVSLPVLPGIITYEETIYGFLPLMSKALSHPELKIRKFLSLYQRQENQIALPKNQRILLIKTESLHIRTVFARVVQDLLPHGLRHTTADILEPTTEESGDIYEFYGETSEPVEKIPLEFFTLEPYKERSFFFYRDMLQETLESSDAVFKIFESTPQEVGKAAIFISKGSEISELSPSSWIVMPPASFPRKENPKAIQNYLEHQPCFPFLKAMETEAITSQGVLFTRYFPTSWLKGMFLSDPVCHYLQRLYFQIPSYSEGIFFSPRDRLFLLDLYFAGISVFWVDQETRRVLQYVKRRNKDVGMFVPTSQTNQFYNAYFIGIHGSTLIPGDYDDMLQELLLGMHILSEEFTFPGFPPQAPLAILTGGGSGIMAMGNHIARDLSLLSCANLIDIEHTNVPASNTNPYVEAKMTYRLPALIERQADFHVDLAIFVIGGMGTDFELLLELISLKTGKKAPVPVFLIGSEDYWKAKLTSLYTTNRTTGTIAGSEWVHNCLFCLSSAEAGIEVFRRYLTQTLPLGPQYPAPREGFVVI</sequence>
<dbReference type="Gene3D" id="3.40.50.450">
    <property type="match status" value="1"/>
</dbReference>
<organism evidence="1 2">
    <name type="scientific">Candidatus Chlamydia sanziniae</name>
    <dbReference type="NCBI Taxonomy" id="1806891"/>
    <lineage>
        <taxon>Bacteria</taxon>
        <taxon>Pseudomonadati</taxon>
        <taxon>Chlamydiota</taxon>
        <taxon>Chlamydiia</taxon>
        <taxon>Chlamydiales</taxon>
        <taxon>Chlamydiaceae</taxon>
        <taxon>Chlamydia/Chlamydophila group</taxon>
        <taxon>Chlamydia</taxon>
    </lineage>
</organism>
<dbReference type="SUPFAM" id="SSF102405">
    <property type="entry name" value="MCP/YpsA-like"/>
    <property type="match status" value="1"/>
</dbReference>
<dbReference type="EMBL" id="CP014639">
    <property type="protein sequence ID" value="ANH78282.1"/>
    <property type="molecule type" value="Genomic_DNA"/>
</dbReference>
<name>A0A1A9HVZ2_9CHLA</name>
<evidence type="ECO:0008006" key="3">
    <source>
        <dbReference type="Google" id="ProtNLM"/>
    </source>
</evidence>
<protein>
    <recommendedName>
        <fullName evidence="3">AMP nucleosidase</fullName>
    </recommendedName>
</protein>
<dbReference type="STRING" id="1806891.Cs308_0111"/>
<gene>
    <name evidence="1" type="ORF">Cs308_0111</name>
</gene>